<keyword evidence="10" id="KW-0472">Membrane</keyword>
<keyword evidence="9" id="KW-0496">Mitochondrion</keyword>
<evidence type="ECO:0000259" key="14">
    <source>
        <dbReference type="SMART" id="SM01024"/>
    </source>
</evidence>
<evidence type="ECO:0000313" key="16">
    <source>
        <dbReference type="Proteomes" id="UP001355207"/>
    </source>
</evidence>
<keyword evidence="4" id="KW-0547">Nucleotide-binding</keyword>
<dbReference type="Proteomes" id="UP001355207">
    <property type="component" value="Chromosome 6"/>
</dbReference>
<keyword evidence="7" id="KW-0067">ATP-binding</keyword>
<dbReference type="InterPro" id="IPR014851">
    <property type="entry name" value="BCS1_N"/>
</dbReference>
<dbReference type="Gene3D" id="3.40.50.300">
    <property type="entry name" value="P-loop containing nucleotide triphosphate hydrolases"/>
    <property type="match status" value="1"/>
</dbReference>
<dbReference type="InterPro" id="IPR050747">
    <property type="entry name" value="Mitochondrial_chaperone_BCS1"/>
</dbReference>
<dbReference type="GeneID" id="91095548"/>
<evidence type="ECO:0000256" key="9">
    <source>
        <dbReference type="ARBA" id="ARBA00023128"/>
    </source>
</evidence>
<evidence type="ECO:0000256" key="10">
    <source>
        <dbReference type="ARBA" id="ARBA00023136"/>
    </source>
</evidence>
<keyword evidence="6" id="KW-0378">Hydrolase</keyword>
<dbReference type="InterPro" id="IPR057495">
    <property type="entry name" value="AAA_lid_BCS1"/>
</dbReference>
<feature type="domain" description="AAA+ ATPase" evidence="13">
    <location>
        <begin position="270"/>
        <end position="438"/>
    </location>
</feature>
<feature type="region of interest" description="Disordered" evidence="12">
    <location>
        <begin position="112"/>
        <end position="135"/>
    </location>
</feature>
<protein>
    <recommendedName>
        <fullName evidence="17">AAA+ ATPase domain-containing protein</fullName>
    </recommendedName>
</protein>
<dbReference type="SUPFAM" id="SSF52540">
    <property type="entry name" value="P-loop containing nucleoside triphosphate hydrolases"/>
    <property type="match status" value="1"/>
</dbReference>
<dbReference type="GO" id="GO:0005524">
    <property type="term" value="F:ATP binding"/>
    <property type="evidence" value="ECO:0007669"/>
    <property type="project" value="UniProtKB-KW"/>
</dbReference>
<evidence type="ECO:0000313" key="15">
    <source>
        <dbReference type="EMBL" id="WWC89949.1"/>
    </source>
</evidence>
<dbReference type="InterPro" id="IPR003593">
    <property type="entry name" value="AAA+_ATPase"/>
</dbReference>
<comment type="subcellular location">
    <subcellularLocation>
        <location evidence="1">Mitochondrion inner membrane</location>
        <topology evidence="1">Single-pass membrane protein</topology>
    </subcellularLocation>
</comment>
<keyword evidence="8" id="KW-1133">Transmembrane helix</keyword>
<evidence type="ECO:0000256" key="11">
    <source>
        <dbReference type="ARBA" id="ARBA00048778"/>
    </source>
</evidence>
<evidence type="ECO:0000256" key="6">
    <source>
        <dbReference type="ARBA" id="ARBA00022801"/>
    </source>
</evidence>
<dbReference type="InterPro" id="IPR003959">
    <property type="entry name" value="ATPase_AAA_core"/>
</dbReference>
<keyword evidence="3" id="KW-0812">Transmembrane</keyword>
<evidence type="ECO:0000256" key="8">
    <source>
        <dbReference type="ARBA" id="ARBA00022989"/>
    </source>
</evidence>
<sequence length="632" mass="71333">MFPYLQLLTYGDDLFNLPQKLINTLSKQQNIESFIPIAIRAILVAIIFSLAKKVFKYVSSRINQRLFPTAYIASSDPSYHWIIAWIAQDDYVQKQIHDFQLCTVESRSLKRRNKNTLGSNETTSSGKSLGKHNSTWSSEEVIGQVLPTYSHAIRIKHKGNYLWVRRRSIGFGGSKAIDHFRVQTIAFRPHVLRDFLIAARDSFFAKEERELLIFHAPRLNSTWQSPVSRPARPWSSVILPNNLKNDLLRDIEKFLSEKEIRWYAARGIPHRRGYLFHGAPGSGKTTLVTAIASKLALDIYVINPAQRGMDDAKLAKLFRVCPAKSVILIEDIDCIFPRGRGQNTTALEFEDELIKGHHDDADQIDCQVQSPNASIVGGGKHDLAPSTVTMSGLLNAIDGVSSQEGCILVATTNHSERLDPALSRAGRFDIEIEFTFATPSQARDLYLHFYPLEEFRSTSKAHESIISSAGGSDDLNEKERISSMRAISNTSPIFLKDQSELEELADKFVNSIFSDEAEVPDEDNQLEYLKDTQTSRVAQPKFSMASLQSFLLRYKEDPVSACNPKNLEEWLKCETSQKSMHKGKAVSRRKKASKKPTEIMVDEENQKNTVNNQNPITHLANTESEKVESSEK</sequence>
<dbReference type="Pfam" id="PF00004">
    <property type="entry name" value="AAA"/>
    <property type="match status" value="1"/>
</dbReference>
<dbReference type="RefSeq" id="XP_066076712.1">
    <property type="nucleotide sequence ID" value="XM_066220615.1"/>
</dbReference>
<evidence type="ECO:0000256" key="2">
    <source>
        <dbReference type="ARBA" id="ARBA00007448"/>
    </source>
</evidence>
<evidence type="ECO:0008006" key="17">
    <source>
        <dbReference type="Google" id="ProtNLM"/>
    </source>
</evidence>
<dbReference type="SMART" id="SM01024">
    <property type="entry name" value="BCS1_N"/>
    <property type="match status" value="1"/>
</dbReference>
<evidence type="ECO:0000256" key="3">
    <source>
        <dbReference type="ARBA" id="ARBA00022692"/>
    </source>
</evidence>
<keyword evidence="5" id="KW-0999">Mitochondrion inner membrane</keyword>
<feature type="compositionally biased region" description="Polar residues" evidence="12">
    <location>
        <begin position="607"/>
        <end position="622"/>
    </location>
</feature>
<accession>A0AAX4JYM0</accession>
<evidence type="ECO:0000256" key="5">
    <source>
        <dbReference type="ARBA" id="ARBA00022792"/>
    </source>
</evidence>
<dbReference type="GO" id="GO:0005743">
    <property type="term" value="C:mitochondrial inner membrane"/>
    <property type="evidence" value="ECO:0007669"/>
    <property type="project" value="UniProtKB-SubCell"/>
</dbReference>
<keyword evidence="16" id="KW-1185">Reference proteome</keyword>
<evidence type="ECO:0000259" key="13">
    <source>
        <dbReference type="SMART" id="SM00382"/>
    </source>
</evidence>
<dbReference type="AlphaFoldDB" id="A0AAX4JYM0"/>
<feature type="compositionally biased region" description="Basic and acidic residues" evidence="12">
    <location>
        <begin position="623"/>
        <end position="632"/>
    </location>
</feature>
<dbReference type="EMBL" id="CP144103">
    <property type="protein sequence ID" value="WWC89949.1"/>
    <property type="molecule type" value="Genomic_DNA"/>
</dbReference>
<comment type="similarity">
    <text evidence="2">Belongs to the AAA ATPase family. BCS1 subfamily.</text>
</comment>
<name>A0AAX4JYM0_9TREE</name>
<dbReference type="InterPro" id="IPR027417">
    <property type="entry name" value="P-loop_NTPase"/>
</dbReference>
<feature type="region of interest" description="Disordered" evidence="12">
    <location>
        <begin position="578"/>
        <end position="632"/>
    </location>
</feature>
<feature type="compositionally biased region" description="Basic residues" evidence="12">
    <location>
        <begin position="579"/>
        <end position="594"/>
    </location>
</feature>
<dbReference type="Pfam" id="PF08740">
    <property type="entry name" value="BCS1_N"/>
    <property type="match status" value="1"/>
</dbReference>
<comment type="catalytic activity">
    <reaction evidence="11">
        <text>ATP + H2O = ADP + phosphate + H(+)</text>
        <dbReference type="Rhea" id="RHEA:13065"/>
        <dbReference type="ChEBI" id="CHEBI:15377"/>
        <dbReference type="ChEBI" id="CHEBI:15378"/>
        <dbReference type="ChEBI" id="CHEBI:30616"/>
        <dbReference type="ChEBI" id="CHEBI:43474"/>
        <dbReference type="ChEBI" id="CHEBI:456216"/>
    </reaction>
    <physiologicalReaction direction="left-to-right" evidence="11">
        <dbReference type="Rhea" id="RHEA:13066"/>
    </physiologicalReaction>
</comment>
<evidence type="ECO:0000256" key="4">
    <source>
        <dbReference type="ARBA" id="ARBA00022741"/>
    </source>
</evidence>
<dbReference type="SMART" id="SM00382">
    <property type="entry name" value="AAA"/>
    <property type="match status" value="1"/>
</dbReference>
<gene>
    <name evidence="15" type="ORF">L201_004878</name>
</gene>
<evidence type="ECO:0000256" key="1">
    <source>
        <dbReference type="ARBA" id="ARBA00004434"/>
    </source>
</evidence>
<feature type="compositionally biased region" description="Polar residues" evidence="12">
    <location>
        <begin position="115"/>
        <end position="135"/>
    </location>
</feature>
<feature type="domain" description="BCS1 N-terminal" evidence="14">
    <location>
        <begin position="42"/>
        <end position="237"/>
    </location>
</feature>
<evidence type="ECO:0000256" key="12">
    <source>
        <dbReference type="SAM" id="MobiDB-lite"/>
    </source>
</evidence>
<dbReference type="GO" id="GO:0016887">
    <property type="term" value="F:ATP hydrolysis activity"/>
    <property type="evidence" value="ECO:0007669"/>
    <property type="project" value="InterPro"/>
</dbReference>
<dbReference type="PANTHER" id="PTHR23070">
    <property type="entry name" value="BCS1 AAA-TYPE ATPASE"/>
    <property type="match status" value="1"/>
</dbReference>
<organism evidence="15 16">
    <name type="scientific">Kwoniella dendrophila CBS 6074</name>
    <dbReference type="NCBI Taxonomy" id="1295534"/>
    <lineage>
        <taxon>Eukaryota</taxon>
        <taxon>Fungi</taxon>
        <taxon>Dikarya</taxon>
        <taxon>Basidiomycota</taxon>
        <taxon>Agaricomycotina</taxon>
        <taxon>Tremellomycetes</taxon>
        <taxon>Tremellales</taxon>
        <taxon>Cryptococcaceae</taxon>
        <taxon>Kwoniella</taxon>
    </lineage>
</organism>
<evidence type="ECO:0000256" key="7">
    <source>
        <dbReference type="ARBA" id="ARBA00022840"/>
    </source>
</evidence>
<reference evidence="15 16" key="1">
    <citation type="submission" date="2024-01" db="EMBL/GenBank/DDBJ databases">
        <title>Comparative genomics of Cryptococcus and Kwoniella reveals pathogenesis evolution and contrasting modes of karyotype evolution via chromosome fusion or intercentromeric recombination.</title>
        <authorList>
            <person name="Coelho M.A."/>
            <person name="David-Palma M."/>
            <person name="Shea T."/>
            <person name="Bowers K."/>
            <person name="McGinley-Smith S."/>
            <person name="Mohammad A.W."/>
            <person name="Gnirke A."/>
            <person name="Yurkov A.M."/>
            <person name="Nowrousian M."/>
            <person name="Sun S."/>
            <person name="Cuomo C.A."/>
            <person name="Heitman J."/>
        </authorList>
    </citation>
    <scope>NUCLEOTIDE SEQUENCE [LARGE SCALE GENOMIC DNA]</scope>
    <source>
        <strain evidence="15 16">CBS 6074</strain>
    </source>
</reference>
<proteinExistence type="inferred from homology"/>
<dbReference type="Pfam" id="PF25426">
    <property type="entry name" value="AAA_lid_BCS1"/>
    <property type="match status" value="1"/>
</dbReference>